<feature type="transmembrane region" description="Helical" evidence="8">
    <location>
        <begin position="95"/>
        <end position="115"/>
    </location>
</feature>
<proteinExistence type="inferred from homology"/>
<dbReference type="InterPro" id="IPR000515">
    <property type="entry name" value="MetI-like"/>
</dbReference>
<keyword evidence="6 8" id="KW-1133">Transmembrane helix</keyword>
<dbReference type="PANTHER" id="PTHR43357:SF4">
    <property type="entry name" value="INNER MEMBRANE ABC TRANSPORTER PERMEASE PROTEIN YDCV"/>
    <property type="match status" value="1"/>
</dbReference>
<feature type="domain" description="ABC transmembrane type-1" evidence="9">
    <location>
        <begin position="323"/>
        <end position="521"/>
    </location>
</feature>
<feature type="domain" description="ABC transmembrane type-1" evidence="9">
    <location>
        <begin position="57"/>
        <end position="240"/>
    </location>
</feature>
<evidence type="ECO:0000313" key="11">
    <source>
        <dbReference type="Proteomes" id="UP000185696"/>
    </source>
</evidence>
<comment type="caution">
    <text evidence="10">The sequence shown here is derived from an EMBL/GenBank/DDBJ whole genome shotgun (WGS) entry which is preliminary data.</text>
</comment>
<dbReference type="RefSeq" id="WP_075136137.1">
    <property type="nucleotide sequence ID" value="NZ_MSIF01000017.1"/>
</dbReference>
<feature type="transmembrane region" description="Helical" evidence="8">
    <location>
        <begin position="121"/>
        <end position="141"/>
    </location>
</feature>
<feature type="transmembrane region" description="Helical" evidence="8">
    <location>
        <begin position="56"/>
        <end position="83"/>
    </location>
</feature>
<reference evidence="10 11" key="1">
    <citation type="submission" date="2016-12" db="EMBL/GenBank/DDBJ databases">
        <title>The draft genome sequence of Actinophytocola xinjiangensis.</title>
        <authorList>
            <person name="Wang W."/>
            <person name="Yuan L."/>
        </authorList>
    </citation>
    <scope>NUCLEOTIDE SEQUENCE [LARGE SCALE GENOMIC DNA]</scope>
    <source>
        <strain evidence="10 11">CGMCC 4.4663</strain>
    </source>
</reference>
<dbReference type="Gene3D" id="1.10.3720.10">
    <property type="entry name" value="MetI-like"/>
    <property type="match status" value="2"/>
</dbReference>
<evidence type="ECO:0000256" key="6">
    <source>
        <dbReference type="ARBA" id="ARBA00022989"/>
    </source>
</evidence>
<feature type="transmembrane region" description="Helical" evidence="8">
    <location>
        <begin position="366"/>
        <end position="387"/>
    </location>
</feature>
<dbReference type="OrthoDB" id="9804629at2"/>
<feature type="transmembrane region" description="Helical" evidence="8">
    <location>
        <begin position="267"/>
        <end position="293"/>
    </location>
</feature>
<comment type="subcellular location">
    <subcellularLocation>
        <location evidence="1">Cell inner membrane</location>
        <topology evidence="1">Multi-pass membrane protein</topology>
    </subcellularLocation>
    <subcellularLocation>
        <location evidence="8">Cell membrane</location>
        <topology evidence="8">Multi-pass membrane protein</topology>
    </subcellularLocation>
</comment>
<protein>
    <submittedName>
        <fullName evidence="10">Iron ABC transporter permease</fullName>
    </submittedName>
</protein>
<dbReference type="Proteomes" id="UP000185696">
    <property type="component" value="Unassembled WGS sequence"/>
</dbReference>
<evidence type="ECO:0000256" key="2">
    <source>
        <dbReference type="ARBA" id="ARBA00022448"/>
    </source>
</evidence>
<dbReference type="GO" id="GO:0055085">
    <property type="term" value="P:transmembrane transport"/>
    <property type="evidence" value="ECO:0007669"/>
    <property type="project" value="InterPro"/>
</dbReference>
<evidence type="ECO:0000256" key="1">
    <source>
        <dbReference type="ARBA" id="ARBA00004429"/>
    </source>
</evidence>
<comment type="similarity">
    <text evidence="8">Belongs to the binding-protein-dependent transport system permease family.</text>
</comment>
<name>A0A7Z0WH87_9PSEU</name>
<dbReference type="PROSITE" id="PS50928">
    <property type="entry name" value="ABC_TM1"/>
    <property type="match status" value="2"/>
</dbReference>
<feature type="transmembrane region" description="Helical" evidence="8">
    <location>
        <begin position="221"/>
        <end position="246"/>
    </location>
</feature>
<dbReference type="InterPro" id="IPR035906">
    <property type="entry name" value="MetI-like_sf"/>
</dbReference>
<feature type="transmembrane region" description="Helical" evidence="8">
    <location>
        <begin position="502"/>
        <end position="521"/>
    </location>
</feature>
<gene>
    <name evidence="10" type="ORF">BLA60_28755</name>
</gene>
<accession>A0A7Z0WH87</accession>
<dbReference type="GO" id="GO:0005886">
    <property type="term" value="C:plasma membrane"/>
    <property type="evidence" value="ECO:0007669"/>
    <property type="project" value="UniProtKB-SubCell"/>
</dbReference>
<dbReference type="Pfam" id="PF00528">
    <property type="entry name" value="BPD_transp_1"/>
    <property type="match status" value="2"/>
</dbReference>
<feature type="transmembrane region" description="Helical" evidence="8">
    <location>
        <begin position="399"/>
        <end position="421"/>
    </location>
</feature>
<feature type="transmembrane region" description="Helical" evidence="8">
    <location>
        <begin position="173"/>
        <end position="201"/>
    </location>
</feature>
<evidence type="ECO:0000259" key="9">
    <source>
        <dbReference type="PROSITE" id="PS50928"/>
    </source>
</evidence>
<feature type="transmembrane region" description="Helical" evidence="8">
    <location>
        <begin position="333"/>
        <end position="354"/>
    </location>
</feature>
<evidence type="ECO:0000313" key="10">
    <source>
        <dbReference type="EMBL" id="OLF07194.1"/>
    </source>
</evidence>
<evidence type="ECO:0000256" key="4">
    <source>
        <dbReference type="ARBA" id="ARBA00022519"/>
    </source>
</evidence>
<evidence type="ECO:0000256" key="8">
    <source>
        <dbReference type="RuleBase" id="RU363032"/>
    </source>
</evidence>
<keyword evidence="3" id="KW-1003">Cell membrane</keyword>
<keyword evidence="11" id="KW-1185">Reference proteome</keyword>
<dbReference type="PANTHER" id="PTHR43357">
    <property type="entry name" value="INNER MEMBRANE ABC TRANSPORTER PERMEASE PROTEIN YDCV"/>
    <property type="match status" value="1"/>
</dbReference>
<dbReference type="AlphaFoldDB" id="A0A7Z0WH87"/>
<dbReference type="SUPFAM" id="SSF161098">
    <property type="entry name" value="MetI-like"/>
    <property type="match status" value="2"/>
</dbReference>
<keyword evidence="7 8" id="KW-0472">Membrane</keyword>
<organism evidence="10 11">
    <name type="scientific">Actinophytocola xinjiangensis</name>
    <dbReference type="NCBI Taxonomy" id="485602"/>
    <lineage>
        <taxon>Bacteria</taxon>
        <taxon>Bacillati</taxon>
        <taxon>Actinomycetota</taxon>
        <taxon>Actinomycetes</taxon>
        <taxon>Pseudonocardiales</taxon>
        <taxon>Pseudonocardiaceae</taxon>
    </lineage>
</organism>
<dbReference type="EMBL" id="MSIF01000017">
    <property type="protein sequence ID" value="OLF07194.1"/>
    <property type="molecule type" value="Genomic_DNA"/>
</dbReference>
<keyword evidence="4" id="KW-0997">Cell inner membrane</keyword>
<keyword evidence="2 8" id="KW-0813">Transport</keyword>
<evidence type="ECO:0000256" key="3">
    <source>
        <dbReference type="ARBA" id="ARBA00022475"/>
    </source>
</evidence>
<sequence>MARARPGLSPWLGLAAALPLGFLAVFFVWPVVAILRLGVGEGGVLAVLGSGQTWRLVGFTVGQAAASTVLAVLAGLPVAYLLARTSLRGLWFVRVAVLVPFVLPTVVVGLAFRTLLPDGGVFAIVLANAFFNVAVVARTVANLWSHVDGRAGDAARSLGASPLRAFRSVTLPALAPALTSAAAVVFLFCATSFGVVLILGGSRYRTLETEIYLRTVELLDLPGAAALSLVQLAAVVAALTVGALARRRGESALALRGRATVARRPRGALSWTVVAVALGVVALLLVPVVVLVARSFGGGLAGYRALAGFGHAGSLQVSGVDAALNSLRAATDATVLAVLLGVTASVVLVSLSRGRVRRGVVETMDTALMLPLGVSAVTVGFGYLVTLDMLPGDLRTSPALVPLAQALVVTPLVIRMVLPVLRSIDQRLRQAAASLGASPAAVWREVDVPMAGRSLLTAAGFGFVVALGEFGATSFLARPDTATLPVAIARLISRPGELNNQMAYAACTLLIVVTVAAVALVESAGRTRVGEF</sequence>
<dbReference type="CDD" id="cd06261">
    <property type="entry name" value="TM_PBP2"/>
    <property type="match status" value="2"/>
</dbReference>
<evidence type="ECO:0000256" key="5">
    <source>
        <dbReference type="ARBA" id="ARBA00022692"/>
    </source>
</evidence>
<keyword evidence="5 8" id="KW-0812">Transmembrane</keyword>
<feature type="transmembrane region" description="Helical" evidence="8">
    <location>
        <begin position="12"/>
        <end position="36"/>
    </location>
</feature>
<evidence type="ECO:0000256" key="7">
    <source>
        <dbReference type="ARBA" id="ARBA00023136"/>
    </source>
</evidence>
<feature type="transmembrane region" description="Helical" evidence="8">
    <location>
        <begin position="454"/>
        <end position="477"/>
    </location>
</feature>